<sequence>MLILVFVIGAALGVIGGFFGARQYMKRYLADNPPISEDMMRQMMMQMGQKPSEKKLNQMMSSMKAQSKKAAKSK</sequence>
<dbReference type="InterPro" id="IPR005359">
    <property type="entry name" value="UPF0154"/>
</dbReference>
<comment type="similarity">
    <text evidence="2">Belongs to the UPF0154 family.</text>
</comment>
<dbReference type="Pfam" id="PF03672">
    <property type="entry name" value="UPF0154"/>
    <property type="match status" value="1"/>
</dbReference>
<evidence type="ECO:0000256" key="6">
    <source>
        <dbReference type="SAM" id="MobiDB-lite"/>
    </source>
</evidence>
<organism evidence="7 8">
    <name type="scientific">Loigolactobacillus backii</name>
    <dbReference type="NCBI Taxonomy" id="375175"/>
    <lineage>
        <taxon>Bacteria</taxon>
        <taxon>Bacillati</taxon>
        <taxon>Bacillota</taxon>
        <taxon>Bacilli</taxon>
        <taxon>Lactobacillales</taxon>
        <taxon>Lactobacillaceae</taxon>
        <taxon>Loigolactobacillus</taxon>
    </lineage>
</organism>
<keyword evidence="8" id="KW-1185">Reference proteome</keyword>
<dbReference type="GeneID" id="42982275"/>
<dbReference type="AlphaFoldDB" id="A0A192H5C5"/>
<gene>
    <name evidence="7" type="ORF">AYR53_08400</name>
</gene>
<reference evidence="7 8" key="1">
    <citation type="submission" date="2016-03" db="EMBL/GenBank/DDBJ databases">
        <title>Pediococcus and Lactobacillus from brewery environment - whole genome sequencing and assembly.</title>
        <authorList>
            <person name="Behr J."/>
            <person name="Geissler A.J."/>
            <person name="Vogel R.F."/>
        </authorList>
    </citation>
    <scope>NUCLEOTIDE SEQUENCE [LARGE SCALE GENOMIC DNA]</scope>
    <source>
        <strain evidence="7 8">TMW 1.1989</strain>
    </source>
</reference>
<dbReference type="EMBL" id="CP014873">
    <property type="protein sequence ID" value="ANK63570.1"/>
    <property type="molecule type" value="Genomic_DNA"/>
</dbReference>
<comment type="subcellular location">
    <subcellularLocation>
        <location evidence="1">Membrane</location>
        <topology evidence="1">Single-pass membrane protein</topology>
    </subcellularLocation>
</comment>
<dbReference type="OrthoDB" id="1769076at2"/>
<dbReference type="RefSeq" id="WP_068226225.1">
    <property type="nucleotide sequence ID" value="NZ_CP014623.1"/>
</dbReference>
<evidence type="ECO:0000256" key="4">
    <source>
        <dbReference type="ARBA" id="ARBA00022989"/>
    </source>
</evidence>
<accession>A0A192H5C5</accession>
<evidence type="ECO:0000256" key="1">
    <source>
        <dbReference type="ARBA" id="ARBA00004167"/>
    </source>
</evidence>
<evidence type="ECO:0000256" key="5">
    <source>
        <dbReference type="ARBA" id="ARBA00023136"/>
    </source>
</evidence>
<evidence type="ECO:0000256" key="2">
    <source>
        <dbReference type="ARBA" id="ARBA00006694"/>
    </source>
</evidence>
<keyword evidence="3" id="KW-0812">Transmembrane</keyword>
<dbReference type="GO" id="GO:0016020">
    <property type="term" value="C:membrane"/>
    <property type="evidence" value="ECO:0007669"/>
    <property type="project" value="UniProtKB-SubCell"/>
</dbReference>
<dbReference type="STRING" id="375175.AYR53_08400"/>
<dbReference type="Proteomes" id="UP000078582">
    <property type="component" value="Chromosome"/>
</dbReference>
<evidence type="ECO:0000256" key="3">
    <source>
        <dbReference type="ARBA" id="ARBA00022692"/>
    </source>
</evidence>
<protein>
    <submittedName>
        <fullName evidence="7">Uncharacterized protein</fullName>
    </submittedName>
</protein>
<name>A0A192H5C5_9LACO</name>
<keyword evidence="4" id="KW-1133">Transmembrane helix</keyword>
<proteinExistence type="inferred from homology"/>
<evidence type="ECO:0000313" key="8">
    <source>
        <dbReference type="Proteomes" id="UP000078582"/>
    </source>
</evidence>
<evidence type="ECO:0000313" key="7">
    <source>
        <dbReference type="EMBL" id="ANK63570.1"/>
    </source>
</evidence>
<feature type="region of interest" description="Disordered" evidence="6">
    <location>
        <begin position="47"/>
        <end position="74"/>
    </location>
</feature>
<dbReference type="KEGG" id="lbt:AYR52_05005"/>
<keyword evidence="5" id="KW-0472">Membrane</keyword>